<evidence type="ECO:0000313" key="2">
    <source>
        <dbReference type="EMBL" id="SGZ50551.1"/>
    </source>
</evidence>
<accession>A0A1L0BG22</accession>
<dbReference type="Gene3D" id="3.10.20.90">
    <property type="entry name" value="Phosphatidylinositol 3-kinase Catalytic Subunit, Chain A, domain 1"/>
    <property type="match status" value="1"/>
</dbReference>
<evidence type="ECO:0000256" key="1">
    <source>
        <dbReference type="SAM" id="MobiDB-lite"/>
    </source>
</evidence>
<evidence type="ECO:0000313" key="3">
    <source>
        <dbReference type="Proteomes" id="UP000182259"/>
    </source>
</evidence>
<dbReference type="Proteomes" id="UP000182259">
    <property type="component" value="Chromosome I"/>
</dbReference>
<reference evidence="2 3" key="1">
    <citation type="submission" date="2016-10" db="EMBL/GenBank/DDBJ databases">
        <authorList>
            <person name="de Groot N.N."/>
        </authorList>
    </citation>
    <scope>NUCLEOTIDE SEQUENCE [LARGE SCALE GENOMIC DNA]</scope>
    <source>
        <strain evidence="2 3">PYCC 4715</strain>
    </source>
</reference>
<protein>
    <submittedName>
        <fullName evidence="2">CIC11C00000002417</fullName>
    </submittedName>
</protein>
<dbReference type="AlphaFoldDB" id="A0A1L0BG22"/>
<name>A0A1L0BG22_9ASCO</name>
<feature type="region of interest" description="Disordered" evidence="1">
    <location>
        <begin position="31"/>
        <end position="60"/>
    </location>
</feature>
<proteinExistence type="predicted"/>
<gene>
    <name evidence="2" type="ORF">SAMEA4029009_CIC11G00000002417</name>
</gene>
<sequence>MGQSSTLPLKKNKKRSFFEDDDFFVLKKNRKTKSPALKPTLPKKPTENVNGVSSGASSDNILSDDLVQSFHSARDTFSGDEGVEVADLEALKGPNSQIQKDTEILQEVEHLKESKDEHEKDSQNNHIQVVDDVEDDPDSALSTFFKGISSQKEDLSRIYLVRVISKVFECEDEVEVSGDFNFDSIMREVLLRRGYNMQLPENCLLMWVEGRSELKPFFKPSTLRIPPSAYGAPSKVTVLHIAKFQLGDLERFYDQYGNKDSGNTLHFEVMDNSVDIEDVVDDLVVLVDEITGPKDSPNPQYSSEYFVIGLKGKDNKRIECEVGPQTKIRDLLAHYLKVKGLEKVDGGKAKLILMTSH</sequence>
<dbReference type="EMBL" id="LT635764">
    <property type="protein sequence ID" value="SGZ50551.1"/>
    <property type="molecule type" value="Genomic_DNA"/>
</dbReference>
<feature type="compositionally biased region" description="Polar residues" evidence="1">
    <location>
        <begin position="47"/>
        <end position="60"/>
    </location>
</feature>
<organism evidence="2 3">
    <name type="scientific">Sungouiella intermedia</name>
    <dbReference type="NCBI Taxonomy" id="45354"/>
    <lineage>
        <taxon>Eukaryota</taxon>
        <taxon>Fungi</taxon>
        <taxon>Dikarya</taxon>
        <taxon>Ascomycota</taxon>
        <taxon>Saccharomycotina</taxon>
        <taxon>Pichiomycetes</taxon>
        <taxon>Metschnikowiaceae</taxon>
        <taxon>Sungouiella</taxon>
    </lineage>
</organism>